<sequence length="86" mass="9278">MSNLDDGDLNADGKSGLACESVAQFGWQVVDLLLTTRVEPREGRRSDNVVFIEKKARLAHPGHRDGVDPGGWVTGCLGQSASDRIE</sequence>
<accession>A0A6J7FBU4</accession>
<organism evidence="1">
    <name type="scientific">freshwater metagenome</name>
    <dbReference type="NCBI Taxonomy" id="449393"/>
    <lineage>
        <taxon>unclassified sequences</taxon>
        <taxon>metagenomes</taxon>
        <taxon>ecological metagenomes</taxon>
    </lineage>
</organism>
<evidence type="ECO:0000313" key="1">
    <source>
        <dbReference type="EMBL" id="CAB4889819.1"/>
    </source>
</evidence>
<protein>
    <submittedName>
        <fullName evidence="1">Unannotated protein</fullName>
    </submittedName>
</protein>
<dbReference type="AlphaFoldDB" id="A0A6J7FBU4"/>
<gene>
    <name evidence="1" type="ORF">UFOPK3472_01781</name>
</gene>
<name>A0A6J7FBU4_9ZZZZ</name>
<proteinExistence type="predicted"/>
<reference evidence="1" key="1">
    <citation type="submission" date="2020-05" db="EMBL/GenBank/DDBJ databases">
        <authorList>
            <person name="Chiriac C."/>
            <person name="Salcher M."/>
            <person name="Ghai R."/>
            <person name="Kavagutti S V."/>
        </authorList>
    </citation>
    <scope>NUCLEOTIDE SEQUENCE</scope>
</reference>
<dbReference type="EMBL" id="CAFBLX010000109">
    <property type="protein sequence ID" value="CAB4889819.1"/>
    <property type="molecule type" value="Genomic_DNA"/>
</dbReference>